<protein>
    <recommendedName>
        <fullName evidence="6">Ribosomal protein S13</fullName>
    </recommendedName>
</protein>
<dbReference type="PROSITE" id="PS50159">
    <property type="entry name" value="RIBOSOMAL_S13_2"/>
    <property type="match status" value="1"/>
</dbReference>
<proteinExistence type="inferred from homology"/>
<dbReference type="GO" id="GO:0005739">
    <property type="term" value="C:mitochondrion"/>
    <property type="evidence" value="ECO:0007669"/>
    <property type="project" value="TreeGrafter"/>
</dbReference>
<dbReference type="EMBL" id="JADGJQ010000020">
    <property type="protein sequence ID" value="KAJ3179631.1"/>
    <property type="molecule type" value="Genomic_DNA"/>
</dbReference>
<dbReference type="GO" id="GO:0015935">
    <property type="term" value="C:small ribosomal subunit"/>
    <property type="evidence" value="ECO:0007669"/>
    <property type="project" value="TreeGrafter"/>
</dbReference>
<evidence type="ECO:0000256" key="2">
    <source>
        <dbReference type="ARBA" id="ARBA00022980"/>
    </source>
</evidence>
<dbReference type="InterPro" id="IPR018269">
    <property type="entry name" value="Ribosomal_uS13_CS"/>
</dbReference>
<dbReference type="SUPFAM" id="SSF46946">
    <property type="entry name" value="S13-like H2TH domain"/>
    <property type="match status" value="1"/>
</dbReference>
<gene>
    <name evidence="4" type="ORF">HDU87_002837</name>
</gene>
<organism evidence="4 5">
    <name type="scientific">Geranomyces variabilis</name>
    <dbReference type="NCBI Taxonomy" id="109894"/>
    <lineage>
        <taxon>Eukaryota</taxon>
        <taxon>Fungi</taxon>
        <taxon>Fungi incertae sedis</taxon>
        <taxon>Chytridiomycota</taxon>
        <taxon>Chytridiomycota incertae sedis</taxon>
        <taxon>Chytridiomycetes</taxon>
        <taxon>Spizellomycetales</taxon>
        <taxon>Powellomycetaceae</taxon>
        <taxon>Geranomyces</taxon>
    </lineage>
</organism>
<evidence type="ECO:0000313" key="4">
    <source>
        <dbReference type="EMBL" id="KAJ3179631.1"/>
    </source>
</evidence>
<accession>A0AAD5TKW5</accession>
<keyword evidence="3" id="KW-0687">Ribonucleoprotein</keyword>
<dbReference type="InterPro" id="IPR027437">
    <property type="entry name" value="Rbsml_uS13_C"/>
</dbReference>
<dbReference type="GO" id="GO:0003735">
    <property type="term" value="F:structural constituent of ribosome"/>
    <property type="evidence" value="ECO:0007669"/>
    <property type="project" value="InterPro"/>
</dbReference>
<dbReference type="PROSITE" id="PS00646">
    <property type="entry name" value="RIBOSOMAL_S13_1"/>
    <property type="match status" value="1"/>
</dbReference>
<keyword evidence="2" id="KW-0689">Ribosomal protein</keyword>
<evidence type="ECO:0000256" key="3">
    <source>
        <dbReference type="ARBA" id="ARBA00023274"/>
    </source>
</evidence>
<name>A0AAD5TKW5_9FUNG</name>
<dbReference type="Proteomes" id="UP001212152">
    <property type="component" value="Unassembled WGS sequence"/>
</dbReference>
<evidence type="ECO:0008006" key="6">
    <source>
        <dbReference type="Google" id="ProtNLM"/>
    </source>
</evidence>
<dbReference type="Gene3D" id="4.10.910.10">
    <property type="entry name" value="30s ribosomal protein s13, domain 2"/>
    <property type="match status" value="1"/>
</dbReference>
<evidence type="ECO:0000313" key="5">
    <source>
        <dbReference type="Proteomes" id="UP001212152"/>
    </source>
</evidence>
<dbReference type="FunFam" id="1.10.8.50:FF:000001">
    <property type="entry name" value="30S ribosomal protein S13"/>
    <property type="match status" value="1"/>
</dbReference>
<dbReference type="AlphaFoldDB" id="A0AAD5TKW5"/>
<keyword evidence="5" id="KW-1185">Reference proteome</keyword>
<evidence type="ECO:0000256" key="1">
    <source>
        <dbReference type="ARBA" id="ARBA00008080"/>
    </source>
</evidence>
<comment type="caution">
    <text evidence="4">The sequence shown here is derived from an EMBL/GenBank/DDBJ whole genome shotgun (WGS) entry which is preliminary data.</text>
</comment>
<dbReference type="PANTHER" id="PTHR10871:SF1">
    <property type="entry name" value="SMALL RIBOSOMAL SUBUNIT PROTEIN US13M"/>
    <property type="match status" value="1"/>
</dbReference>
<dbReference type="GO" id="GO:0006412">
    <property type="term" value="P:translation"/>
    <property type="evidence" value="ECO:0007669"/>
    <property type="project" value="InterPro"/>
</dbReference>
<dbReference type="GO" id="GO:0003723">
    <property type="term" value="F:RNA binding"/>
    <property type="evidence" value="ECO:0007669"/>
    <property type="project" value="InterPro"/>
</dbReference>
<dbReference type="InterPro" id="IPR010979">
    <property type="entry name" value="Ribosomal_uS13-like_H2TH"/>
</dbReference>
<comment type="similarity">
    <text evidence="1">Belongs to the universal ribosomal protein uS13 family.</text>
</comment>
<sequence length="157" mass="17244">MLYLLGVNLPDAKAVPTALTHIYGIGPHTAASVCHKLGIHPRCRLADLPEAKITQLSALLNTLTIDAELLRETRNKITVMVQSGRYRGARHKASLPVNGQRTHTNRMTAKKLNGRWMAARQYSSARTACAPARTPQPPYALAASRAISLLSIFRRIL</sequence>
<reference evidence="4" key="1">
    <citation type="submission" date="2020-05" db="EMBL/GenBank/DDBJ databases">
        <title>Phylogenomic resolution of chytrid fungi.</title>
        <authorList>
            <person name="Stajich J.E."/>
            <person name="Amses K."/>
            <person name="Simmons R."/>
            <person name="Seto K."/>
            <person name="Myers J."/>
            <person name="Bonds A."/>
            <person name="Quandt C.A."/>
            <person name="Barry K."/>
            <person name="Liu P."/>
            <person name="Grigoriev I."/>
            <person name="Longcore J.E."/>
            <person name="James T.Y."/>
        </authorList>
    </citation>
    <scope>NUCLEOTIDE SEQUENCE</scope>
    <source>
        <strain evidence="4">JEL0379</strain>
    </source>
</reference>
<dbReference type="InterPro" id="IPR001892">
    <property type="entry name" value="Ribosomal_uS13"/>
</dbReference>
<dbReference type="Gene3D" id="1.10.8.50">
    <property type="match status" value="1"/>
</dbReference>
<dbReference type="Pfam" id="PF00416">
    <property type="entry name" value="Ribosomal_S13"/>
    <property type="match status" value="2"/>
</dbReference>
<dbReference type="PANTHER" id="PTHR10871">
    <property type="entry name" value="30S RIBOSOMAL PROTEIN S13/40S RIBOSOMAL PROTEIN S18"/>
    <property type="match status" value="1"/>
</dbReference>